<evidence type="ECO:0000313" key="3">
    <source>
        <dbReference type="Proteomes" id="UP000076321"/>
    </source>
</evidence>
<evidence type="ECO:0000313" key="2">
    <source>
        <dbReference type="EMBL" id="OKA03364.1"/>
    </source>
</evidence>
<protein>
    <submittedName>
        <fullName evidence="1">Uncharacterized protein</fullName>
    </submittedName>
</protein>
<dbReference type="Proteomes" id="UP000076321">
    <property type="component" value="Unassembled WGS sequence"/>
</dbReference>
<dbReference type="EMBL" id="LOBU02000034">
    <property type="protein sequence ID" value="OKA03364.1"/>
    <property type="molecule type" value="Genomic_DNA"/>
</dbReference>
<gene>
    <name evidence="2" type="ORF">ATP06_0236785</name>
    <name evidence="1" type="ORF">AVL48_37185</name>
</gene>
<evidence type="ECO:0000313" key="1">
    <source>
        <dbReference type="EMBL" id="KZB82888.1"/>
    </source>
</evidence>
<reference evidence="2 4" key="2">
    <citation type="submission" date="2016-11" db="EMBL/GenBank/DDBJ databases">
        <title>Genome sequencing of Amycolatopsis regifaucium.</title>
        <authorList>
            <person name="Mayilraj S."/>
            <person name="Kaur N."/>
        </authorList>
    </citation>
    <scope>NUCLEOTIDE SEQUENCE [LARGE SCALE GENOMIC DNA]</scope>
    <source>
        <strain evidence="2 4">GY080</strain>
    </source>
</reference>
<evidence type="ECO:0000313" key="4">
    <source>
        <dbReference type="Proteomes" id="UP000186883"/>
    </source>
</evidence>
<sequence length="140" mass="14785">MTEPTNQAAFFAALSVHINAHPDLAELASVTSDSTLQIASDEGTPAALAWARTLSGDITVDLRAFPSGTATGVKISGTMAGHRVTVFTVEHDRLHELLPPDVGQPHFQRTAMLTLAELETHLGSARPEHLAAPAAAEENQ</sequence>
<organism evidence="1 3">
    <name type="scientific">Amycolatopsis regifaucium</name>
    <dbReference type="NCBI Taxonomy" id="546365"/>
    <lineage>
        <taxon>Bacteria</taxon>
        <taxon>Bacillati</taxon>
        <taxon>Actinomycetota</taxon>
        <taxon>Actinomycetes</taxon>
        <taxon>Pseudonocardiales</taxon>
        <taxon>Pseudonocardiaceae</taxon>
        <taxon>Amycolatopsis</taxon>
    </lineage>
</organism>
<accession>A0A154MEA4</accession>
<proteinExistence type="predicted"/>
<comment type="caution">
    <text evidence="1">The sequence shown here is derived from an EMBL/GenBank/DDBJ whole genome shotgun (WGS) entry which is preliminary data.</text>
</comment>
<dbReference type="EMBL" id="LQCI01000028">
    <property type="protein sequence ID" value="KZB82888.1"/>
    <property type="molecule type" value="Genomic_DNA"/>
</dbReference>
<keyword evidence="4" id="KW-1185">Reference proteome</keyword>
<dbReference type="Proteomes" id="UP000186883">
    <property type="component" value="Unassembled WGS sequence"/>
</dbReference>
<dbReference type="RefSeq" id="WP_061988854.1">
    <property type="nucleotide sequence ID" value="NZ_FOPQ01000030.1"/>
</dbReference>
<dbReference type="AlphaFoldDB" id="A0A154MEA4"/>
<reference evidence="1 3" key="1">
    <citation type="submission" date="2015-12" db="EMBL/GenBank/DDBJ databases">
        <title>Amycolatopsis regifaucium genome sequencing and assembly.</title>
        <authorList>
            <person name="Mayilraj S."/>
        </authorList>
    </citation>
    <scope>NUCLEOTIDE SEQUENCE [LARGE SCALE GENOMIC DNA]</scope>
    <source>
        <strain evidence="1 3">GY080</strain>
    </source>
</reference>
<name>A0A154MEA4_9PSEU</name>